<evidence type="ECO:0000313" key="2">
    <source>
        <dbReference type="Proteomes" id="UP000030671"/>
    </source>
</evidence>
<dbReference type="AlphaFoldDB" id="W4K8A9"/>
<dbReference type="InParanoid" id="W4K8A9"/>
<accession>W4K8A9</accession>
<dbReference type="KEGG" id="hir:HETIRDRAFT_317863"/>
<dbReference type="OrthoDB" id="2449121at2759"/>
<dbReference type="Proteomes" id="UP000030671">
    <property type="component" value="Unassembled WGS sequence"/>
</dbReference>
<dbReference type="STRING" id="747525.W4K8A9"/>
<evidence type="ECO:0000313" key="1">
    <source>
        <dbReference type="EMBL" id="ETW82033.1"/>
    </source>
</evidence>
<dbReference type="GeneID" id="20670455"/>
<keyword evidence="2" id="KW-1185">Reference proteome</keyword>
<sequence>SLDSCPVEVIRRLFNRSWRFMDAYRMGLTGKAAEWAVRKQKSHRRAGPRTIMSVDAMLHQHNTNASEI</sequence>
<dbReference type="EMBL" id="KI925458">
    <property type="protein sequence ID" value="ETW82033.1"/>
    <property type="molecule type" value="Genomic_DNA"/>
</dbReference>
<name>W4K8A9_HETIT</name>
<reference evidence="1 2" key="1">
    <citation type="journal article" date="2012" name="New Phytol.">
        <title>Insight into trade-off between wood decay and parasitism from the genome of a fungal forest pathogen.</title>
        <authorList>
            <person name="Olson A."/>
            <person name="Aerts A."/>
            <person name="Asiegbu F."/>
            <person name="Belbahri L."/>
            <person name="Bouzid O."/>
            <person name="Broberg A."/>
            <person name="Canback B."/>
            <person name="Coutinho P.M."/>
            <person name="Cullen D."/>
            <person name="Dalman K."/>
            <person name="Deflorio G."/>
            <person name="van Diepen L.T."/>
            <person name="Dunand C."/>
            <person name="Duplessis S."/>
            <person name="Durling M."/>
            <person name="Gonthier P."/>
            <person name="Grimwood J."/>
            <person name="Fossdal C.G."/>
            <person name="Hansson D."/>
            <person name="Henrissat B."/>
            <person name="Hietala A."/>
            <person name="Himmelstrand K."/>
            <person name="Hoffmeister D."/>
            <person name="Hogberg N."/>
            <person name="James T.Y."/>
            <person name="Karlsson M."/>
            <person name="Kohler A."/>
            <person name="Kues U."/>
            <person name="Lee Y.H."/>
            <person name="Lin Y.C."/>
            <person name="Lind M."/>
            <person name="Lindquist E."/>
            <person name="Lombard V."/>
            <person name="Lucas S."/>
            <person name="Lunden K."/>
            <person name="Morin E."/>
            <person name="Murat C."/>
            <person name="Park J."/>
            <person name="Raffaello T."/>
            <person name="Rouze P."/>
            <person name="Salamov A."/>
            <person name="Schmutz J."/>
            <person name="Solheim H."/>
            <person name="Stahlberg J."/>
            <person name="Velez H."/>
            <person name="de Vries R.P."/>
            <person name="Wiebenga A."/>
            <person name="Woodward S."/>
            <person name="Yakovlev I."/>
            <person name="Garbelotto M."/>
            <person name="Martin F."/>
            <person name="Grigoriev I.V."/>
            <person name="Stenlid J."/>
        </authorList>
    </citation>
    <scope>NUCLEOTIDE SEQUENCE [LARGE SCALE GENOMIC DNA]</scope>
    <source>
        <strain evidence="1 2">TC 32-1</strain>
    </source>
</reference>
<protein>
    <submittedName>
        <fullName evidence="1">Uncharacterized protein</fullName>
    </submittedName>
</protein>
<gene>
    <name evidence="1" type="ORF">HETIRDRAFT_317863</name>
</gene>
<feature type="non-terminal residue" evidence="1">
    <location>
        <position position="1"/>
    </location>
</feature>
<proteinExistence type="predicted"/>
<organism evidence="1 2">
    <name type="scientific">Heterobasidion irregulare (strain TC 32-1)</name>
    <dbReference type="NCBI Taxonomy" id="747525"/>
    <lineage>
        <taxon>Eukaryota</taxon>
        <taxon>Fungi</taxon>
        <taxon>Dikarya</taxon>
        <taxon>Basidiomycota</taxon>
        <taxon>Agaricomycotina</taxon>
        <taxon>Agaricomycetes</taxon>
        <taxon>Russulales</taxon>
        <taxon>Bondarzewiaceae</taxon>
        <taxon>Heterobasidion</taxon>
        <taxon>Heterobasidion annosum species complex</taxon>
    </lineage>
</organism>
<dbReference type="RefSeq" id="XP_009546612.1">
    <property type="nucleotide sequence ID" value="XM_009548317.1"/>
</dbReference>
<dbReference type="HOGENOM" id="CLU_005726_10_0_1"/>